<evidence type="ECO:0000313" key="5">
    <source>
        <dbReference type="EMBL" id="MBD1386060.1"/>
    </source>
</evidence>
<proteinExistence type="inferred from homology"/>
<accession>A0ABR7X7J6</accession>
<dbReference type="Proteomes" id="UP000618754">
    <property type="component" value="Unassembled WGS sequence"/>
</dbReference>
<dbReference type="RefSeq" id="WP_191175899.1">
    <property type="nucleotide sequence ID" value="NZ_JACWMW010000002.1"/>
</dbReference>
<keyword evidence="6" id="KW-1185">Reference proteome</keyword>
<evidence type="ECO:0000256" key="3">
    <source>
        <dbReference type="ARBA" id="ARBA00023251"/>
    </source>
</evidence>
<reference evidence="5 6" key="1">
    <citation type="submission" date="2020-09" db="EMBL/GenBank/DDBJ databases">
        <title>Novel species of Mucilaginibacter isolated from a glacier on the Tibetan Plateau.</title>
        <authorList>
            <person name="Liu Q."/>
            <person name="Xin Y.-H."/>
        </authorList>
    </citation>
    <scope>NUCLEOTIDE SEQUENCE [LARGE SCALE GENOMIC DNA]</scope>
    <source>
        <strain evidence="5 6">CGMCC 1.13878</strain>
    </source>
</reference>
<name>A0ABR7X7J6_9SPHI</name>
<comment type="caution">
    <text evidence="5">The sequence shown here is derived from an EMBL/GenBank/DDBJ whole genome shotgun (WGS) entry which is preliminary data.</text>
</comment>
<evidence type="ECO:0000313" key="6">
    <source>
        <dbReference type="Proteomes" id="UP000618754"/>
    </source>
</evidence>
<dbReference type="InterPro" id="IPR037523">
    <property type="entry name" value="VOC_core"/>
</dbReference>
<organism evidence="5 6">
    <name type="scientific">Mucilaginibacter rigui</name>
    <dbReference type="NCBI Taxonomy" id="534635"/>
    <lineage>
        <taxon>Bacteria</taxon>
        <taxon>Pseudomonadati</taxon>
        <taxon>Bacteroidota</taxon>
        <taxon>Sphingobacteriia</taxon>
        <taxon>Sphingobacteriales</taxon>
        <taxon>Sphingobacteriaceae</taxon>
        <taxon>Mucilaginibacter</taxon>
    </lineage>
</organism>
<evidence type="ECO:0000256" key="2">
    <source>
        <dbReference type="ARBA" id="ARBA00021572"/>
    </source>
</evidence>
<sequence>MTTIKPIFRMFDYDKAIEFYVDWLGFKIDWKHGVEGVPVYMQLSLNDVQFHLSEHHGDASPGSQFRVENFTGLKAFHEQLIAKQYKYNYPGLEVPEWNTDSIEMTVNDPFLNRITFTEVVK</sequence>
<gene>
    <name evidence="5" type="ORF">IDJ75_12275</name>
</gene>
<dbReference type="InterPro" id="IPR029068">
    <property type="entry name" value="Glyas_Bleomycin-R_OHBP_Dase"/>
</dbReference>
<dbReference type="PROSITE" id="PS51819">
    <property type="entry name" value="VOC"/>
    <property type="match status" value="1"/>
</dbReference>
<dbReference type="EMBL" id="JACWMW010000002">
    <property type="protein sequence ID" value="MBD1386060.1"/>
    <property type="molecule type" value="Genomic_DNA"/>
</dbReference>
<dbReference type="Gene3D" id="3.10.180.10">
    <property type="entry name" value="2,3-Dihydroxybiphenyl 1,2-Dioxygenase, domain 1"/>
    <property type="match status" value="1"/>
</dbReference>
<dbReference type="InterPro" id="IPR000335">
    <property type="entry name" value="Bleomycin-R"/>
</dbReference>
<comment type="similarity">
    <text evidence="1">Belongs to the bleomycin resistance protein family.</text>
</comment>
<dbReference type="SUPFAM" id="SSF54593">
    <property type="entry name" value="Glyoxalase/Bleomycin resistance protein/Dihydroxybiphenyl dioxygenase"/>
    <property type="match status" value="1"/>
</dbReference>
<keyword evidence="3" id="KW-0046">Antibiotic resistance</keyword>
<evidence type="ECO:0000259" key="4">
    <source>
        <dbReference type="PROSITE" id="PS51819"/>
    </source>
</evidence>
<dbReference type="Pfam" id="PF19581">
    <property type="entry name" value="Glyoxalase_7"/>
    <property type="match status" value="1"/>
</dbReference>
<feature type="domain" description="VOC" evidence="4">
    <location>
        <begin position="1"/>
        <end position="119"/>
    </location>
</feature>
<protein>
    <recommendedName>
        <fullName evidence="2">Bleomycin resistance protein</fullName>
    </recommendedName>
</protein>
<evidence type="ECO:0000256" key="1">
    <source>
        <dbReference type="ARBA" id="ARBA00011051"/>
    </source>
</evidence>